<evidence type="ECO:0000256" key="1">
    <source>
        <dbReference type="SAM" id="MobiDB-lite"/>
    </source>
</evidence>
<feature type="region of interest" description="Disordered" evidence="1">
    <location>
        <begin position="125"/>
        <end position="153"/>
    </location>
</feature>
<dbReference type="Gene3D" id="1.20.1290.10">
    <property type="entry name" value="AhpD-like"/>
    <property type="match status" value="1"/>
</dbReference>
<dbReference type="InterPro" id="IPR029032">
    <property type="entry name" value="AhpD-like"/>
</dbReference>
<sequence>MEDSAQRRLVRGRSIFDRVDPTGGDALLSQLSEVAPDFAELVLGFVYGDIYDRSTLPLRERQLIRLAVLAALDPGPTTLRANIGAAVHIGIPAEHIAEVFIQCLPYIGFPRVINALTVAQQFLADTDSPGDGASETPEADRPRPKPTTTTGKG</sequence>
<accession>A0ABV7P4H5</accession>
<reference evidence="4" key="1">
    <citation type="journal article" date="2019" name="Int. J. Syst. Evol. Microbiol.">
        <title>The Global Catalogue of Microorganisms (GCM) 10K type strain sequencing project: providing services to taxonomists for standard genome sequencing and annotation.</title>
        <authorList>
            <consortium name="The Broad Institute Genomics Platform"/>
            <consortium name="The Broad Institute Genome Sequencing Center for Infectious Disease"/>
            <person name="Wu L."/>
            <person name="Ma J."/>
        </authorList>
    </citation>
    <scope>NUCLEOTIDE SEQUENCE [LARGE SCALE GENOMIC DNA]</scope>
    <source>
        <strain evidence="4">CGMCC 4.7676</strain>
    </source>
</reference>
<protein>
    <submittedName>
        <fullName evidence="3">Carboxymuconolactone decarboxylase family protein</fullName>
    </submittedName>
</protein>
<dbReference type="InterPro" id="IPR003779">
    <property type="entry name" value="CMD-like"/>
</dbReference>
<evidence type="ECO:0000313" key="4">
    <source>
        <dbReference type="Proteomes" id="UP001595645"/>
    </source>
</evidence>
<evidence type="ECO:0000313" key="3">
    <source>
        <dbReference type="EMBL" id="MFC3452662.1"/>
    </source>
</evidence>
<dbReference type="SUPFAM" id="SSF69118">
    <property type="entry name" value="AhpD-like"/>
    <property type="match status" value="1"/>
</dbReference>
<keyword evidence="4" id="KW-1185">Reference proteome</keyword>
<dbReference type="Pfam" id="PF02627">
    <property type="entry name" value="CMD"/>
    <property type="match status" value="1"/>
</dbReference>
<proteinExistence type="predicted"/>
<evidence type="ECO:0000259" key="2">
    <source>
        <dbReference type="Pfam" id="PF02627"/>
    </source>
</evidence>
<feature type="domain" description="Carboxymuconolactone decarboxylase-like" evidence="2">
    <location>
        <begin position="36"/>
        <end position="120"/>
    </location>
</feature>
<comment type="caution">
    <text evidence="3">The sequence shown here is derived from an EMBL/GenBank/DDBJ whole genome shotgun (WGS) entry which is preliminary data.</text>
</comment>
<dbReference type="PANTHER" id="PTHR33570:SF2">
    <property type="entry name" value="CARBOXYMUCONOLACTONE DECARBOXYLASE-LIKE DOMAIN-CONTAINING PROTEIN"/>
    <property type="match status" value="1"/>
</dbReference>
<name>A0ABV7P4H5_9PSEU</name>
<dbReference type="PANTHER" id="PTHR33570">
    <property type="entry name" value="4-CARBOXYMUCONOLACTONE DECARBOXYLASE FAMILY PROTEIN"/>
    <property type="match status" value="1"/>
</dbReference>
<gene>
    <name evidence="3" type="ORF">ACFOSH_24770</name>
</gene>
<dbReference type="InterPro" id="IPR052512">
    <property type="entry name" value="4CMD/NDH-1_regulator"/>
</dbReference>
<dbReference type="Proteomes" id="UP001595645">
    <property type="component" value="Unassembled WGS sequence"/>
</dbReference>
<dbReference type="EMBL" id="JBHRWK010000038">
    <property type="protein sequence ID" value="MFC3452662.1"/>
    <property type="molecule type" value="Genomic_DNA"/>
</dbReference>
<organism evidence="3 4">
    <name type="scientific">Amycolatopsis speibonae</name>
    <dbReference type="NCBI Taxonomy" id="1450224"/>
    <lineage>
        <taxon>Bacteria</taxon>
        <taxon>Bacillati</taxon>
        <taxon>Actinomycetota</taxon>
        <taxon>Actinomycetes</taxon>
        <taxon>Pseudonocardiales</taxon>
        <taxon>Pseudonocardiaceae</taxon>
        <taxon>Amycolatopsis</taxon>
    </lineage>
</organism>
<dbReference type="RefSeq" id="WP_378241431.1">
    <property type="nucleotide sequence ID" value="NZ_JBHRWK010000038.1"/>
</dbReference>